<comment type="caution">
    <text evidence="3">The sequence shown here is derived from an EMBL/GenBank/DDBJ whole genome shotgun (WGS) entry which is preliminary data.</text>
</comment>
<keyword evidence="1" id="KW-0732">Signal</keyword>
<evidence type="ECO:0000256" key="1">
    <source>
        <dbReference type="SAM" id="SignalP"/>
    </source>
</evidence>
<keyword evidence="4" id="KW-1185">Reference proteome</keyword>
<dbReference type="RefSeq" id="WP_129062083.1">
    <property type="nucleotide sequence ID" value="NZ_NXIE01000004.1"/>
</dbReference>
<proteinExistence type="predicted"/>
<feature type="signal peptide" evidence="1">
    <location>
        <begin position="1"/>
        <end position="23"/>
    </location>
</feature>
<dbReference type="AlphaFoldDB" id="A0A4Q1B148"/>
<organism evidence="3 4">
    <name type="scientific">Halarcobacter mediterraneus</name>
    <dbReference type="NCBI Taxonomy" id="2023153"/>
    <lineage>
        <taxon>Bacteria</taxon>
        <taxon>Pseudomonadati</taxon>
        <taxon>Campylobacterota</taxon>
        <taxon>Epsilonproteobacteria</taxon>
        <taxon>Campylobacterales</taxon>
        <taxon>Arcobacteraceae</taxon>
        <taxon>Halarcobacter</taxon>
    </lineage>
</organism>
<feature type="chain" id="PRO_5020244771" description="Plasminogen-binding protein PgbA N-terminal domain-containing protein" evidence="1">
    <location>
        <begin position="24"/>
        <end position="362"/>
    </location>
</feature>
<dbReference type="EMBL" id="NXIE01000004">
    <property type="protein sequence ID" value="RXK12217.1"/>
    <property type="molecule type" value="Genomic_DNA"/>
</dbReference>
<evidence type="ECO:0000259" key="2">
    <source>
        <dbReference type="Pfam" id="PF15436"/>
    </source>
</evidence>
<dbReference type="InterPro" id="IPR029276">
    <property type="entry name" value="PgbA_N"/>
</dbReference>
<feature type="domain" description="Plasminogen-binding protein PgbA N-terminal" evidence="2">
    <location>
        <begin position="112"/>
        <end position="308"/>
    </location>
</feature>
<evidence type="ECO:0000313" key="4">
    <source>
        <dbReference type="Proteomes" id="UP000289718"/>
    </source>
</evidence>
<reference evidence="3 4" key="1">
    <citation type="submission" date="2017-09" db="EMBL/GenBank/DDBJ databases">
        <title>Genomics of the genus Arcobacter.</title>
        <authorList>
            <person name="Perez-Cataluna A."/>
            <person name="Figueras M.J."/>
            <person name="Salas-Masso N."/>
        </authorList>
    </citation>
    <scope>NUCLEOTIDE SEQUENCE [LARGE SCALE GENOMIC DNA]</scope>
    <source>
        <strain evidence="3 4">F156-34</strain>
    </source>
</reference>
<evidence type="ECO:0000313" key="3">
    <source>
        <dbReference type="EMBL" id="RXK12217.1"/>
    </source>
</evidence>
<gene>
    <name evidence="3" type="ORF">CP965_10590</name>
</gene>
<dbReference type="Pfam" id="PF15436">
    <property type="entry name" value="PGBA_N"/>
    <property type="match status" value="1"/>
</dbReference>
<dbReference type="OrthoDB" id="5372482at2"/>
<accession>A0A4Q1B148</accession>
<dbReference type="Proteomes" id="UP000289718">
    <property type="component" value="Unassembled WGS sequence"/>
</dbReference>
<protein>
    <recommendedName>
        <fullName evidence="2">Plasminogen-binding protein PgbA N-terminal domain-containing protein</fullName>
    </recommendedName>
</protein>
<sequence>MKLVSKTLIVALSTFALTQSLNAKTTICYKQAWNSPSTIESTQLDGGLCKGEFSFNQMKEKGWNLKDLKIEKAKTGLNYIYTLTDEEIISIDNSKFMSNKHVKLDYSPFTTKLNKITNDTAKIDIPNLRVGQSGIVKHVYENRKSLVVANALVTSSDSTSSTLKLVPFLDIKQNAIPTSNRKAQEGDEVIINYLYDSSLIIAPSQDAFLATREKYRDNNFLHSDLFASKLKTNAEPLPSKETIQDFAISQNIGTLFFVIKNKVYIVDSKTFAILEQENIAYNFTQDEKMPFYTRVEKIEKNPFESILDYENWLDSISSFFGDDKRTEEEILLEDEVSSEELVVDGKIYNNYYETLLGLKDAK</sequence>
<name>A0A4Q1B148_9BACT</name>